<accession>A0A4U9WIH7</accession>
<gene>
    <name evidence="1" type="ORF">NCTC12965_07893</name>
</gene>
<sequence length="36" mass="4029">MSTIFQTTITQIGGCARDALLGQHADHLPRRRSGRY</sequence>
<protein>
    <submittedName>
        <fullName evidence="1">Uncharacterized protein</fullName>
    </submittedName>
</protein>
<dbReference type="EMBL" id="CABEEZ010000156">
    <property type="protein sequence ID" value="VTR59067.1"/>
    <property type="molecule type" value="Genomic_DNA"/>
</dbReference>
<dbReference type="AlphaFoldDB" id="A0A4U9WIH7"/>
<proteinExistence type="predicted"/>
<organism evidence="1">
    <name type="scientific">Serratia fonticola</name>
    <dbReference type="NCBI Taxonomy" id="47917"/>
    <lineage>
        <taxon>Bacteria</taxon>
        <taxon>Pseudomonadati</taxon>
        <taxon>Pseudomonadota</taxon>
        <taxon>Gammaproteobacteria</taxon>
        <taxon>Enterobacterales</taxon>
        <taxon>Yersiniaceae</taxon>
        <taxon>Serratia</taxon>
    </lineage>
</organism>
<evidence type="ECO:0000313" key="1">
    <source>
        <dbReference type="EMBL" id="VTR59067.1"/>
    </source>
</evidence>
<name>A0A4U9WIH7_SERFO</name>
<reference evidence="1" key="1">
    <citation type="submission" date="2019-05" db="EMBL/GenBank/DDBJ databases">
        <authorList>
            <consortium name="Pathogen Informatics"/>
        </authorList>
    </citation>
    <scope>NUCLEOTIDE SEQUENCE [LARGE SCALE GENOMIC DNA]</scope>
    <source>
        <strain evidence="1">NCTC12965</strain>
    </source>
</reference>